<gene>
    <name evidence="6" type="ORF">SAMN02745912_03231</name>
</gene>
<dbReference type="InterPro" id="IPR050678">
    <property type="entry name" value="DNA_Partitioning_ATPase"/>
</dbReference>
<organism evidence="6 7">
    <name type="scientific">Paramaledivibacter caminithermalis (strain DSM 15212 / CIP 107654 / DViRD3)</name>
    <name type="common">Clostridium caminithermale</name>
    <dbReference type="NCBI Taxonomy" id="1121301"/>
    <lineage>
        <taxon>Bacteria</taxon>
        <taxon>Bacillati</taxon>
        <taxon>Bacillota</taxon>
        <taxon>Clostridia</taxon>
        <taxon>Peptostreptococcales</taxon>
        <taxon>Caminicellaceae</taxon>
        <taxon>Paramaledivibacter</taxon>
    </lineage>
</organism>
<dbReference type="PANTHER" id="PTHR13696:SF99">
    <property type="entry name" value="COBYRINIC ACID AC-DIAMIDE SYNTHASE"/>
    <property type="match status" value="1"/>
</dbReference>
<comment type="similarity">
    <text evidence="1">Belongs to the ParA family.</text>
</comment>
<evidence type="ECO:0000256" key="3">
    <source>
        <dbReference type="ARBA" id="ARBA00062323"/>
    </source>
</evidence>
<comment type="catalytic activity">
    <reaction evidence="2">
        <text>ATP + H2O = ADP + phosphate + H(+)</text>
        <dbReference type="Rhea" id="RHEA:13065"/>
        <dbReference type="ChEBI" id="CHEBI:15377"/>
        <dbReference type="ChEBI" id="CHEBI:15378"/>
        <dbReference type="ChEBI" id="CHEBI:30616"/>
        <dbReference type="ChEBI" id="CHEBI:43474"/>
        <dbReference type="ChEBI" id="CHEBI:456216"/>
    </reaction>
</comment>
<sequence>MNLGYALAEQGKKVLLIDFDPQSNLTMCMGIDRPEELDTTIYHLMMAVIGEKELQSKEQFIISNGKLDFIPCSIELSAVEVNLVNAMSRELTLKSIIQEVKDDYDYIIIDCMPSLGMLTINALVACNSVLITATPQYLSAKGLELLLKTILKVKRRINPSIEIDGILITMFTERTILSKEIVNLIDEAYGKQIKVFENKIPASVKVGESNLKNKSIIEYQPGHKVAVAYTKFVEEYLR</sequence>
<proteinExistence type="inferred from homology"/>
<comment type="subunit">
    <text evidence="3">Dimerizes in the presence of ATP but not ADP; ATP-binding is required for double-stranded (ds)DNA-binding. Interacts with DnaA.</text>
</comment>
<feature type="domain" description="AAA" evidence="5">
    <location>
        <begin position="1"/>
        <end position="163"/>
    </location>
</feature>
<dbReference type="PANTHER" id="PTHR13696">
    <property type="entry name" value="P-LOOP CONTAINING NUCLEOSIDE TRIPHOSPHATE HYDROLASE"/>
    <property type="match status" value="1"/>
</dbReference>
<keyword evidence="7" id="KW-1185">Reference proteome</keyword>
<dbReference type="OrthoDB" id="9815116at2"/>
<evidence type="ECO:0000259" key="5">
    <source>
        <dbReference type="Pfam" id="PF13614"/>
    </source>
</evidence>
<dbReference type="EMBL" id="FRAG01000057">
    <property type="protein sequence ID" value="SHK41358.1"/>
    <property type="molecule type" value="Genomic_DNA"/>
</dbReference>
<dbReference type="Proteomes" id="UP000184465">
    <property type="component" value="Unassembled WGS sequence"/>
</dbReference>
<name>A0A1M6S9Y3_PARC5</name>
<evidence type="ECO:0000256" key="1">
    <source>
        <dbReference type="ARBA" id="ARBA00006976"/>
    </source>
</evidence>
<dbReference type="Pfam" id="PF13614">
    <property type="entry name" value="AAA_31"/>
    <property type="match status" value="1"/>
</dbReference>
<dbReference type="FunFam" id="3.40.50.300:FF:000285">
    <property type="entry name" value="Sporulation initiation inhibitor Soj"/>
    <property type="match status" value="1"/>
</dbReference>
<dbReference type="InterPro" id="IPR027417">
    <property type="entry name" value="P-loop_NTPase"/>
</dbReference>
<dbReference type="AlphaFoldDB" id="A0A1M6S9Y3"/>
<evidence type="ECO:0000256" key="2">
    <source>
        <dbReference type="ARBA" id="ARBA00049360"/>
    </source>
</evidence>
<dbReference type="SUPFAM" id="SSF52540">
    <property type="entry name" value="P-loop containing nucleoside triphosphate hydrolases"/>
    <property type="match status" value="1"/>
</dbReference>
<evidence type="ECO:0000313" key="7">
    <source>
        <dbReference type="Proteomes" id="UP000184465"/>
    </source>
</evidence>
<dbReference type="InterPro" id="IPR025669">
    <property type="entry name" value="AAA_dom"/>
</dbReference>
<evidence type="ECO:0000313" key="6">
    <source>
        <dbReference type="EMBL" id="SHK41358.1"/>
    </source>
</evidence>
<protein>
    <recommendedName>
        <fullName evidence="4">Sporulation initiation inhibitor protein Soj</fullName>
    </recommendedName>
</protein>
<reference evidence="7" key="1">
    <citation type="submission" date="2016-11" db="EMBL/GenBank/DDBJ databases">
        <authorList>
            <person name="Varghese N."/>
            <person name="Submissions S."/>
        </authorList>
    </citation>
    <scope>NUCLEOTIDE SEQUENCE [LARGE SCALE GENOMIC DNA]</scope>
    <source>
        <strain evidence="7">DSM 15212 / CIP 107654 / DViRD3</strain>
    </source>
</reference>
<accession>A0A1M6S9Y3</accession>
<dbReference type="Gene3D" id="3.40.50.300">
    <property type="entry name" value="P-loop containing nucleotide triphosphate hydrolases"/>
    <property type="match status" value="1"/>
</dbReference>
<dbReference type="CDD" id="cd02042">
    <property type="entry name" value="ParAB_family"/>
    <property type="match status" value="1"/>
</dbReference>
<dbReference type="STRING" id="1121301.SAMN02745912_03231"/>
<evidence type="ECO:0000256" key="4">
    <source>
        <dbReference type="ARBA" id="ARBA00071824"/>
    </source>
</evidence>